<keyword evidence="2" id="KW-1185">Reference proteome</keyword>
<protein>
    <submittedName>
        <fullName evidence="1">Uncharacterized protein</fullName>
    </submittedName>
</protein>
<dbReference type="Gramene" id="EOY31797">
    <property type="protein sequence ID" value="EOY31797"/>
    <property type="gene ID" value="TCM_038930"/>
</dbReference>
<reference evidence="1 2" key="1">
    <citation type="journal article" date="2013" name="Genome Biol.">
        <title>The genome sequence of the most widely cultivated cacao type and its use to identify candidate genes regulating pod color.</title>
        <authorList>
            <person name="Motamayor J.C."/>
            <person name="Mockaitis K."/>
            <person name="Schmutz J."/>
            <person name="Haiminen N."/>
            <person name="Iii D.L."/>
            <person name="Cornejo O."/>
            <person name="Findley S.D."/>
            <person name="Zheng P."/>
            <person name="Utro F."/>
            <person name="Royaert S."/>
            <person name="Saski C."/>
            <person name="Jenkins J."/>
            <person name="Podicheti R."/>
            <person name="Zhao M."/>
            <person name="Scheffler B.E."/>
            <person name="Stack J.C."/>
            <person name="Feltus F.A."/>
            <person name="Mustiga G.M."/>
            <person name="Amores F."/>
            <person name="Phillips W."/>
            <person name="Marelli J.P."/>
            <person name="May G.D."/>
            <person name="Shapiro H."/>
            <person name="Ma J."/>
            <person name="Bustamante C.D."/>
            <person name="Schnell R.J."/>
            <person name="Main D."/>
            <person name="Gilbert D."/>
            <person name="Parida L."/>
            <person name="Kuhn D.N."/>
        </authorList>
    </citation>
    <scope>NUCLEOTIDE SEQUENCE [LARGE SCALE GENOMIC DNA]</scope>
    <source>
        <strain evidence="2">cv. Matina 1-6</strain>
    </source>
</reference>
<organism evidence="1 2">
    <name type="scientific">Theobroma cacao</name>
    <name type="common">Cacao</name>
    <name type="synonym">Cocoa</name>
    <dbReference type="NCBI Taxonomy" id="3641"/>
    <lineage>
        <taxon>Eukaryota</taxon>
        <taxon>Viridiplantae</taxon>
        <taxon>Streptophyta</taxon>
        <taxon>Embryophyta</taxon>
        <taxon>Tracheophyta</taxon>
        <taxon>Spermatophyta</taxon>
        <taxon>Magnoliopsida</taxon>
        <taxon>eudicotyledons</taxon>
        <taxon>Gunneridae</taxon>
        <taxon>Pentapetalae</taxon>
        <taxon>rosids</taxon>
        <taxon>malvids</taxon>
        <taxon>Malvales</taxon>
        <taxon>Malvaceae</taxon>
        <taxon>Byttnerioideae</taxon>
        <taxon>Theobroma</taxon>
    </lineage>
</organism>
<dbReference type="Proteomes" id="UP000026915">
    <property type="component" value="Chromosome 9"/>
</dbReference>
<dbReference type="InParanoid" id="A0A061GRL4"/>
<dbReference type="EMBL" id="CM001887">
    <property type="protein sequence ID" value="EOY31797.1"/>
    <property type="molecule type" value="Genomic_DNA"/>
</dbReference>
<evidence type="ECO:0000313" key="1">
    <source>
        <dbReference type="EMBL" id="EOY31797.1"/>
    </source>
</evidence>
<dbReference type="AlphaFoldDB" id="A0A061GRL4"/>
<evidence type="ECO:0000313" key="2">
    <source>
        <dbReference type="Proteomes" id="UP000026915"/>
    </source>
</evidence>
<dbReference type="HOGENOM" id="CLU_2431435_0_0_1"/>
<name>A0A061GRL4_THECC</name>
<proteinExistence type="predicted"/>
<sequence length="91" mass="10080">MVDVRLFEFRGLFCSPTAYAFGCVYLSALTFITRSQAPPNPLASDHVNDLRGMEQPSDLDHFCLPILCPCPAVYNFALHSALCTPSPERKS</sequence>
<gene>
    <name evidence="1" type="ORF">TCM_038930</name>
</gene>
<accession>A0A061GRL4</accession>